<reference evidence="13 14" key="1">
    <citation type="submission" date="2018-05" db="EMBL/GenBank/DDBJ databases">
        <title>Genomic Encyclopedia of Type Strains, Phase III (KMG-III): the genomes of soil and plant-associated and newly described type strains.</title>
        <authorList>
            <person name="Whitman W."/>
        </authorList>
    </citation>
    <scope>NUCLEOTIDE SEQUENCE [LARGE SCALE GENOMIC DNA]</scope>
    <source>
        <strain evidence="13 14">CECT 5696</strain>
    </source>
</reference>
<comment type="caution">
    <text evidence="13">The sequence shown here is derived from an EMBL/GenBank/DDBJ whole genome shotgun (WGS) entry which is preliminary data.</text>
</comment>
<evidence type="ECO:0000256" key="2">
    <source>
        <dbReference type="ARBA" id="ARBA00006706"/>
    </source>
</evidence>
<dbReference type="Proteomes" id="UP000246635">
    <property type="component" value="Unassembled WGS sequence"/>
</dbReference>
<evidence type="ECO:0000256" key="7">
    <source>
        <dbReference type="ARBA" id="ARBA00022842"/>
    </source>
</evidence>
<dbReference type="GO" id="GO:0005737">
    <property type="term" value="C:cytoplasm"/>
    <property type="evidence" value="ECO:0007669"/>
    <property type="project" value="UniProtKB-ARBA"/>
</dbReference>
<evidence type="ECO:0000256" key="8">
    <source>
        <dbReference type="ARBA" id="ARBA00023229"/>
    </source>
</evidence>
<dbReference type="Pfam" id="PF00348">
    <property type="entry name" value="polyprenyl_synt"/>
    <property type="match status" value="1"/>
</dbReference>
<evidence type="ECO:0000256" key="6">
    <source>
        <dbReference type="ARBA" id="ARBA00022723"/>
    </source>
</evidence>
<dbReference type="GO" id="GO:0004337">
    <property type="term" value="F:(2E,6E)-farnesyl diphosphate synthase activity"/>
    <property type="evidence" value="ECO:0007669"/>
    <property type="project" value="UniProtKB-EC"/>
</dbReference>
<proteinExistence type="inferred from homology"/>
<evidence type="ECO:0000256" key="1">
    <source>
        <dbReference type="ARBA" id="ARBA00001946"/>
    </source>
</evidence>
<dbReference type="GO" id="GO:0046872">
    <property type="term" value="F:metal ion binding"/>
    <property type="evidence" value="ECO:0007669"/>
    <property type="project" value="UniProtKB-KW"/>
</dbReference>
<dbReference type="SFLD" id="SFLDG01017">
    <property type="entry name" value="Polyprenyl_Transferase_Like"/>
    <property type="match status" value="1"/>
</dbReference>
<dbReference type="InterPro" id="IPR008949">
    <property type="entry name" value="Isoprenoid_synthase_dom_sf"/>
</dbReference>
<evidence type="ECO:0000256" key="10">
    <source>
        <dbReference type="ARBA" id="ARBA00032873"/>
    </source>
</evidence>
<dbReference type="PANTHER" id="PTHR43281:SF1">
    <property type="entry name" value="FARNESYL DIPHOSPHATE SYNTHASE"/>
    <property type="match status" value="1"/>
</dbReference>
<name>A0A2V2YW35_9BACL</name>
<comment type="catalytic activity">
    <reaction evidence="11">
        <text>isopentenyl diphosphate + (2E)-geranyl diphosphate = (2E,6E)-farnesyl diphosphate + diphosphate</text>
        <dbReference type="Rhea" id="RHEA:19361"/>
        <dbReference type="ChEBI" id="CHEBI:33019"/>
        <dbReference type="ChEBI" id="CHEBI:58057"/>
        <dbReference type="ChEBI" id="CHEBI:128769"/>
        <dbReference type="ChEBI" id="CHEBI:175763"/>
        <dbReference type="EC" id="2.5.1.10"/>
    </reaction>
</comment>
<dbReference type="SUPFAM" id="SSF48576">
    <property type="entry name" value="Terpenoid synthases"/>
    <property type="match status" value="1"/>
</dbReference>
<evidence type="ECO:0000256" key="9">
    <source>
        <dbReference type="ARBA" id="ARBA00032380"/>
    </source>
</evidence>
<evidence type="ECO:0000313" key="13">
    <source>
        <dbReference type="EMBL" id="PWW05647.1"/>
    </source>
</evidence>
<dbReference type="AlphaFoldDB" id="A0A2V2YW35"/>
<keyword evidence="7" id="KW-0460">Magnesium</keyword>
<protein>
    <recommendedName>
        <fullName evidence="4">Farnesyl diphosphate synthase</fullName>
        <ecNumber evidence="3">2.5.1.10</ecNumber>
    </recommendedName>
    <alternativeName>
        <fullName evidence="10">(2E,6E)-farnesyl diphosphate synthase</fullName>
    </alternativeName>
    <alternativeName>
        <fullName evidence="9">Geranyltranstransferase</fullName>
    </alternativeName>
</protein>
<dbReference type="InterPro" id="IPR053378">
    <property type="entry name" value="Prenyl_diphosphate_synthase"/>
</dbReference>
<evidence type="ECO:0000313" key="14">
    <source>
        <dbReference type="Proteomes" id="UP000246635"/>
    </source>
</evidence>
<keyword evidence="14" id="KW-1185">Reference proteome</keyword>
<comment type="similarity">
    <text evidence="2 12">Belongs to the FPP/GGPP synthase family.</text>
</comment>
<dbReference type="RefSeq" id="WP_245946578.1">
    <property type="nucleotide sequence ID" value="NZ_QGTQ01000004.1"/>
</dbReference>
<evidence type="ECO:0000256" key="4">
    <source>
        <dbReference type="ARBA" id="ARBA00015100"/>
    </source>
</evidence>
<dbReference type="EC" id="2.5.1.10" evidence="3"/>
<evidence type="ECO:0000256" key="3">
    <source>
        <dbReference type="ARBA" id="ARBA00012439"/>
    </source>
</evidence>
<dbReference type="InterPro" id="IPR000092">
    <property type="entry name" value="Polyprenyl_synt"/>
</dbReference>
<evidence type="ECO:0000256" key="11">
    <source>
        <dbReference type="ARBA" id="ARBA00049399"/>
    </source>
</evidence>
<gene>
    <name evidence="13" type="ORF">DFQ01_104208</name>
</gene>
<organism evidence="13 14">
    <name type="scientific">Paenibacillus cellulosilyticus</name>
    <dbReference type="NCBI Taxonomy" id="375489"/>
    <lineage>
        <taxon>Bacteria</taxon>
        <taxon>Bacillati</taxon>
        <taxon>Bacillota</taxon>
        <taxon>Bacilli</taxon>
        <taxon>Bacillales</taxon>
        <taxon>Paenibacillaceae</taxon>
        <taxon>Paenibacillus</taxon>
    </lineage>
</organism>
<dbReference type="PROSITE" id="PS00723">
    <property type="entry name" value="POLYPRENYL_SYNTHASE_1"/>
    <property type="match status" value="1"/>
</dbReference>
<dbReference type="EMBL" id="QGTQ01000004">
    <property type="protein sequence ID" value="PWW05647.1"/>
    <property type="molecule type" value="Genomic_DNA"/>
</dbReference>
<sequence>MSEALTTQQYISQTAAEVEAALKSVLPANWDVPAQLRESMGYSVDAGGKRLRPVLVLAAAEAIQRNPAAAKAAMPVACAIEMIHTYSLIHDDLPAMDDDDYRRGKLTNHKVFGEAMAILAGDALLTHAFYSIVQSARVNGVPAEIALQIVEELSVLAGASGMVGGQAADMLGEQGVTSIEQLKYIHQHKTSDLIVFSLRAGAWIGGATAEQLERVTEFGTALGLAFQIQDDILDLIGDEAKLGKKTNSDVEQHKVTYPFLIGLEESQMEVERLTDVAKQALNQAELEAPARLFGIADYLMKRDH</sequence>
<evidence type="ECO:0000256" key="5">
    <source>
        <dbReference type="ARBA" id="ARBA00022679"/>
    </source>
</evidence>
<dbReference type="GO" id="GO:0016114">
    <property type="term" value="P:terpenoid biosynthetic process"/>
    <property type="evidence" value="ECO:0007669"/>
    <property type="project" value="UniProtKB-ARBA"/>
</dbReference>
<keyword evidence="6" id="KW-0479">Metal-binding</keyword>
<keyword evidence="5 12" id="KW-0808">Transferase</keyword>
<keyword evidence="8" id="KW-0414">Isoprene biosynthesis</keyword>
<comment type="cofactor">
    <cofactor evidence="1">
        <name>Mg(2+)</name>
        <dbReference type="ChEBI" id="CHEBI:18420"/>
    </cofactor>
</comment>
<dbReference type="PANTHER" id="PTHR43281">
    <property type="entry name" value="FARNESYL DIPHOSPHATE SYNTHASE"/>
    <property type="match status" value="1"/>
</dbReference>
<dbReference type="SFLD" id="SFLDS00005">
    <property type="entry name" value="Isoprenoid_Synthase_Type_I"/>
    <property type="match status" value="1"/>
</dbReference>
<dbReference type="PROSITE" id="PS00444">
    <property type="entry name" value="POLYPRENYL_SYNTHASE_2"/>
    <property type="match status" value="1"/>
</dbReference>
<dbReference type="Gene3D" id="1.10.600.10">
    <property type="entry name" value="Farnesyl Diphosphate Synthase"/>
    <property type="match status" value="1"/>
</dbReference>
<dbReference type="NCBIfam" id="NF045485">
    <property type="entry name" value="FPPsyn"/>
    <property type="match status" value="1"/>
</dbReference>
<accession>A0A2V2YW35</accession>
<dbReference type="FunFam" id="1.10.600.10:FF:000001">
    <property type="entry name" value="Geranylgeranyl diphosphate synthase"/>
    <property type="match status" value="1"/>
</dbReference>
<dbReference type="InterPro" id="IPR033749">
    <property type="entry name" value="Polyprenyl_synt_CS"/>
</dbReference>
<dbReference type="CDD" id="cd00685">
    <property type="entry name" value="Trans_IPPS_HT"/>
    <property type="match status" value="1"/>
</dbReference>
<evidence type="ECO:0000256" key="12">
    <source>
        <dbReference type="RuleBase" id="RU004466"/>
    </source>
</evidence>